<feature type="region of interest" description="Disordered" evidence="1">
    <location>
        <begin position="111"/>
        <end position="167"/>
    </location>
</feature>
<feature type="region of interest" description="Disordered" evidence="1">
    <location>
        <begin position="245"/>
        <end position="297"/>
    </location>
</feature>
<dbReference type="OrthoDB" id="5401654at2759"/>
<organism evidence="2 3">
    <name type="scientific">Terfezia boudieri ATCC MYA-4762</name>
    <dbReference type="NCBI Taxonomy" id="1051890"/>
    <lineage>
        <taxon>Eukaryota</taxon>
        <taxon>Fungi</taxon>
        <taxon>Dikarya</taxon>
        <taxon>Ascomycota</taxon>
        <taxon>Pezizomycotina</taxon>
        <taxon>Pezizomycetes</taxon>
        <taxon>Pezizales</taxon>
        <taxon>Pezizaceae</taxon>
        <taxon>Terfezia</taxon>
    </lineage>
</organism>
<proteinExistence type="predicted"/>
<accession>A0A3N4LDH5</accession>
<gene>
    <name evidence="2" type="ORF">L211DRAFT_505043</name>
</gene>
<protein>
    <submittedName>
        <fullName evidence="2">Uncharacterized protein</fullName>
    </submittedName>
</protein>
<evidence type="ECO:0000256" key="1">
    <source>
        <dbReference type="SAM" id="MobiDB-lite"/>
    </source>
</evidence>
<dbReference type="InParanoid" id="A0A3N4LDH5"/>
<feature type="compositionally biased region" description="Basic and acidic residues" evidence="1">
    <location>
        <begin position="245"/>
        <end position="281"/>
    </location>
</feature>
<evidence type="ECO:0000313" key="3">
    <source>
        <dbReference type="Proteomes" id="UP000267821"/>
    </source>
</evidence>
<dbReference type="AlphaFoldDB" id="A0A3N4LDH5"/>
<evidence type="ECO:0000313" key="2">
    <source>
        <dbReference type="EMBL" id="RPB20756.1"/>
    </source>
</evidence>
<dbReference type="PANTHER" id="PTHR39610">
    <property type="entry name" value="BZIP DOMAIN-CONTAINING PROTEIN-RELATED"/>
    <property type="match status" value="1"/>
</dbReference>
<reference evidence="2 3" key="1">
    <citation type="journal article" date="2018" name="Nat. Ecol. Evol.">
        <title>Pezizomycetes genomes reveal the molecular basis of ectomycorrhizal truffle lifestyle.</title>
        <authorList>
            <person name="Murat C."/>
            <person name="Payen T."/>
            <person name="Noel B."/>
            <person name="Kuo A."/>
            <person name="Morin E."/>
            <person name="Chen J."/>
            <person name="Kohler A."/>
            <person name="Krizsan K."/>
            <person name="Balestrini R."/>
            <person name="Da Silva C."/>
            <person name="Montanini B."/>
            <person name="Hainaut M."/>
            <person name="Levati E."/>
            <person name="Barry K.W."/>
            <person name="Belfiori B."/>
            <person name="Cichocki N."/>
            <person name="Clum A."/>
            <person name="Dockter R.B."/>
            <person name="Fauchery L."/>
            <person name="Guy J."/>
            <person name="Iotti M."/>
            <person name="Le Tacon F."/>
            <person name="Lindquist E.A."/>
            <person name="Lipzen A."/>
            <person name="Malagnac F."/>
            <person name="Mello A."/>
            <person name="Molinier V."/>
            <person name="Miyauchi S."/>
            <person name="Poulain J."/>
            <person name="Riccioni C."/>
            <person name="Rubini A."/>
            <person name="Sitrit Y."/>
            <person name="Splivallo R."/>
            <person name="Traeger S."/>
            <person name="Wang M."/>
            <person name="Zifcakova L."/>
            <person name="Wipf D."/>
            <person name="Zambonelli A."/>
            <person name="Paolocci F."/>
            <person name="Nowrousian M."/>
            <person name="Ottonello S."/>
            <person name="Baldrian P."/>
            <person name="Spatafora J.W."/>
            <person name="Henrissat B."/>
            <person name="Nagy L.G."/>
            <person name="Aury J.M."/>
            <person name="Wincker P."/>
            <person name="Grigoriev I.V."/>
            <person name="Bonfante P."/>
            <person name="Martin F.M."/>
        </authorList>
    </citation>
    <scope>NUCLEOTIDE SEQUENCE [LARGE SCALE GENOMIC DNA]</scope>
    <source>
        <strain evidence="2 3">ATCC MYA-4762</strain>
    </source>
</reference>
<dbReference type="Proteomes" id="UP000267821">
    <property type="component" value="Unassembled WGS sequence"/>
</dbReference>
<dbReference type="PANTHER" id="PTHR39610:SF2">
    <property type="entry name" value="BZIP DOMAIN-CONTAINING PROTEIN"/>
    <property type="match status" value="1"/>
</dbReference>
<dbReference type="EMBL" id="ML121568">
    <property type="protein sequence ID" value="RPB20756.1"/>
    <property type="molecule type" value="Genomic_DNA"/>
</dbReference>
<keyword evidence="3" id="KW-1185">Reference proteome</keyword>
<feature type="compositionally biased region" description="Polar residues" evidence="1">
    <location>
        <begin position="137"/>
        <end position="160"/>
    </location>
</feature>
<name>A0A3N4LDH5_9PEZI</name>
<sequence>MSYASSAASSRRQSMMLPPNIPISGGIGSALGSPGFPPAAFGSDIGPGPQRHPKPLTAADLHLQLEREQEAVVNRLTRELAALRAQQSLNAIDEPIPTPLGSSPILHHNYSSPHIPRHHRTNSNTSTSAAGGGFGPNTLSRQNSTRSIRSGNTGGRSSPNIGDLLPLPPHASFAPSVGGSSGTYPYAGYYGYQYQGGLGIATPSANGSEANLPGGILGSGAEATGHSLTEMVRWRNELEKVKRENEALRTRIKDLEKRPGDERAEGKPKKDGAEKAKEQTEGAKISTGPAEVKAEAL</sequence>